<keyword evidence="2" id="KW-0732">Signal</keyword>
<organism evidence="4 5">
    <name type="scientific">Pseudobythopirellula maris</name>
    <dbReference type="NCBI Taxonomy" id="2527991"/>
    <lineage>
        <taxon>Bacteria</taxon>
        <taxon>Pseudomonadati</taxon>
        <taxon>Planctomycetota</taxon>
        <taxon>Planctomycetia</taxon>
        <taxon>Pirellulales</taxon>
        <taxon>Lacipirellulaceae</taxon>
        <taxon>Pseudobythopirellula</taxon>
    </lineage>
</organism>
<protein>
    <submittedName>
        <fullName evidence="4">Outer membrane biogenesis protein BamB</fullName>
    </submittedName>
</protein>
<gene>
    <name evidence="4" type="ORF">Mal64_02830</name>
</gene>
<evidence type="ECO:0000259" key="3">
    <source>
        <dbReference type="Pfam" id="PF13360"/>
    </source>
</evidence>
<accession>A0A5C5ZSZ5</accession>
<dbReference type="Gene3D" id="2.130.10.10">
    <property type="entry name" value="YVTN repeat-like/Quinoprotein amine dehydrogenase"/>
    <property type="match status" value="2"/>
</dbReference>
<dbReference type="AlphaFoldDB" id="A0A5C5ZSZ5"/>
<feature type="domain" description="Pyrrolo-quinoline quinone repeat" evidence="3">
    <location>
        <begin position="124"/>
        <end position="283"/>
    </location>
</feature>
<sequence length="451" mass="49835" precursor="true">MNRLAFVPAAMAVLSLSLLSASAKAIDYPHWRGPNATGLADGAPPLRWDSETNIRWKTELPGHSNGSPCVLGDQVFVVSAVETARRDETAAEPEDAPEPAPETEGRRRRGRGRASKPKNYYEFWVYCLDRKSGDVVWEQLATEQVPQESKHQTNTYASATPITDGERLYVSFGSFGIYCYSLKGEPLWDLDLGDMTTRNSFGEGASPSVARGRLLVPWDHEGQSFLVSLDAATGKEQWRTDRDEGTTWTTPLVTEAFGKTQVVMNGTNRVRSYDFDSGELIWECGGQVQCPVPCVLRYGDCVIAMSGHRGTASRMIRLDSLGDVTDDDTQVVWRHDKGTPYVPSPLLYDDRVYFYKSNRGILSVLNADTGEPVIDQKRLPKIENVYASPVGAAGRVYLTERNGTTLVIEHGSDEFKVLATNELGEPVDATPQIVGDEIFIRAEGHVYCIAE</sequence>
<dbReference type="InterPro" id="IPR002372">
    <property type="entry name" value="PQQ_rpt_dom"/>
</dbReference>
<reference evidence="4 5" key="1">
    <citation type="submission" date="2019-02" db="EMBL/GenBank/DDBJ databases">
        <title>Deep-cultivation of Planctomycetes and their phenomic and genomic characterization uncovers novel biology.</title>
        <authorList>
            <person name="Wiegand S."/>
            <person name="Jogler M."/>
            <person name="Boedeker C."/>
            <person name="Pinto D."/>
            <person name="Vollmers J."/>
            <person name="Rivas-Marin E."/>
            <person name="Kohn T."/>
            <person name="Peeters S.H."/>
            <person name="Heuer A."/>
            <person name="Rast P."/>
            <person name="Oberbeckmann S."/>
            <person name="Bunk B."/>
            <person name="Jeske O."/>
            <person name="Meyerdierks A."/>
            <person name="Storesund J.E."/>
            <person name="Kallscheuer N."/>
            <person name="Luecker S."/>
            <person name="Lage O.M."/>
            <person name="Pohl T."/>
            <person name="Merkel B.J."/>
            <person name="Hornburger P."/>
            <person name="Mueller R.-W."/>
            <person name="Bruemmer F."/>
            <person name="Labrenz M."/>
            <person name="Spormann A.M."/>
            <person name="Op Den Camp H."/>
            <person name="Overmann J."/>
            <person name="Amann R."/>
            <person name="Jetten M.S.M."/>
            <person name="Mascher T."/>
            <person name="Medema M.H."/>
            <person name="Devos D.P."/>
            <person name="Kaster A.-K."/>
            <person name="Ovreas L."/>
            <person name="Rohde M."/>
            <person name="Galperin M.Y."/>
            <person name="Jogler C."/>
        </authorList>
    </citation>
    <scope>NUCLEOTIDE SEQUENCE [LARGE SCALE GENOMIC DNA]</scope>
    <source>
        <strain evidence="4 5">Mal64</strain>
    </source>
</reference>
<dbReference type="EMBL" id="SJPQ01000001">
    <property type="protein sequence ID" value="TWT89901.1"/>
    <property type="molecule type" value="Genomic_DNA"/>
</dbReference>
<comment type="caution">
    <text evidence="4">The sequence shown here is derived from an EMBL/GenBank/DDBJ whole genome shotgun (WGS) entry which is preliminary data.</text>
</comment>
<feature type="chain" id="PRO_5022959522" evidence="2">
    <location>
        <begin position="26"/>
        <end position="451"/>
    </location>
</feature>
<feature type="signal peptide" evidence="2">
    <location>
        <begin position="1"/>
        <end position="25"/>
    </location>
</feature>
<feature type="region of interest" description="Disordered" evidence="1">
    <location>
        <begin position="86"/>
        <end position="114"/>
    </location>
</feature>
<keyword evidence="5" id="KW-1185">Reference proteome</keyword>
<dbReference type="Proteomes" id="UP000315440">
    <property type="component" value="Unassembled WGS sequence"/>
</dbReference>
<proteinExistence type="predicted"/>
<name>A0A5C5ZSZ5_9BACT</name>
<evidence type="ECO:0000313" key="5">
    <source>
        <dbReference type="Proteomes" id="UP000315440"/>
    </source>
</evidence>
<evidence type="ECO:0000313" key="4">
    <source>
        <dbReference type="EMBL" id="TWT89901.1"/>
    </source>
</evidence>
<dbReference type="PANTHER" id="PTHR34512">
    <property type="entry name" value="CELL SURFACE PROTEIN"/>
    <property type="match status" value="1"/>
</dbReference>
<dbReference type="RefSeq" id="WP_231993550.1">
    <property type="nucleotide sequence ID" value="NZ_SJPQ01000001.1"/>
</dbReference>
<dbReference type="Pfam" id="PF13360">
    <property type="entry name" value="PQQ_2"/>
    <property type="match status" value="1"/>
</dbReference>
<evidence type="ECO:0000256" key="1">
    <source>
        <dbReference type="SAM" id="MobiDB-lite"/>
    </source>
</evidence>
<dbReference type="InterPro" id="IPR011047">
    <property type="entry name" value="Quinoprotein_ADH-like_sf"/>
</dbReference>
<evidence type="ECO:0000256" key="2">
    <source>
        <dbReference type="SAM" id="SignalP"/>
    </source>
</evidence>
<dbReference type="SUPFAM" id="SSF50998">
    <property type="entry name" value="Quinoprotein alcohol dehydrogenase-like"/>
    <property type="match status" value="1"/>
</dbReference>
<dbReference type="PANTHER" id="PTHR34512:SF30">
    <property type="entry name" value="OUTER MEMBRANE PROTEIN ASSEMBLY FACTOR BAMB"/>
    <property type="match status" value="1"/>
</dbReference>
<dbReference type="InterPro" id="IPR015943">
    <property type="entry name" value="WD40/YVTN_repeat-like_dom_sf"/>
</dbReference>